<dbReference type="CDD" id="cd02440">
    <property type="entry name" value="AdoMet_MTases"/>
    <property type="match status" value="1"/>
</dbReference>
<keyword evidence="2 6" id="KW-0808">Transferase</keyword>
<dbReference type="InterPro" id="IPR036236">
    <property type="entry name" value="Znf_C2H2_sf"/>
</dbReference>
<evidence type="ECO:0000259" key="8">
    <source>
        <dbReference type="Pfam" id="PF22528"/>
    </source>
</evidence>
<dbReference type="RefSeq" id="XP_026190273.1">
    <property type="nucleotide sequence ID" value="XM_026334488.1"/>
</dbReference>
<dbReference type="SUPFAM" id="SSF57667">
    <property type="entry name" value="beta-beta-alpha zinc fingers"/>
    <property type="match status" value="1"/>
</dbReference>
<evidence type="ECO:0000313" key="10">
    <source>
        <dbReference type="RefSeq" id="XP_026190273.1"/>
    </source>
</evidence>
<dbReference type="GO" id="GO:0005634">
    <property type="term" value="C:nucleus"/>
    <property type="evidence" value="ECO:0007669"/>
    <property type="project" value="TreeGrafter"/>
</dbReference>
<comment type="catalytic activity">
    <reaction evidence="5">
        <text>L-arginyl-[protein] + S-adenosyl-L-methionine = N(omega)-methyl-L-arginyl-[protein] + S-adenosyl-L-homocysteine + H(+)</text>
        <dbReference type="Rhea" id="RHEA:48100"/>
        <dbReference type="Rhea" id="RHEA-COMP:10532"/>
        <dbReference type="Rhea" id="RHEA-COMP:11990"/>
        <dbReference type="ChEBI" id="CHEBI:15378"/>
        <dbReference type="ChEBI" id="CHEBI:29965"/>
        <dbReference type="ChEBI" id="CHEBI:57856"/>
        <dbReference type="ChEBI" id="CHEBI:59789"/>
        <dbReference type="ChEBI" id="CHEBI:65280"/>
    </reaction>
    <physiologicalReaction direction="left-to-right" evidence="5">
        <dbReference type="Rhea" id="RHEA:48101"/>
    </physiologicalReaction>
</comment>
<dbReference type="AlphaFoldDB" id="A0A6P6RR57"/>
<dbReference type="GO" id="GO:0032259">
    <property type="term" value="P:methylation"/>
    <property type="evidence" value="ECO:0007669"/>
    <property type="project" value="UniProtKB-KW"/>
</dbReference>
<dbReference type="Pfam" id="PF06325">
    <property type="entry name" value="PrmA"/>
    <property type="match status" value="1"/>
</dbReference>
<feature type="compositionally biased region" description="Low complexity" evidence="7">
    <location>
        <begin position="63"/>
        <end position="75"/>
    </location>
</feature>
<dbReference type="Gene3D" id="3.40.50.150">
    <property type="entry name" value="Vaccinia Virus protein VP39"/>
    <property type="match status" value="1"/>
</dbReference>
<feature type="region of interest" description="Disordered" evidence="7">
    <location>
        <begin position="1"/>
        <end position="97"/>
    </location>
</feature>
<dbReference type="SUPFAM" id="SSF53335">
    <property type="entry name" value="S-adenosyl-L-methionine-dependent methyltransferases"/>
    <property type="match status" value="1"/>
</dbReference>
<evidence type="ECO:0000256" key="5">
    <source>
        <dbReference type="ARBA" id="ARBA00049303"/>
    </source>
</evidence>
<dbReference type="PANTHER" id="PTHR11006">
    <property type="entry name" value="PROTEIN ARGININE N-METHYLTRANSFERASE"/>
    <property type="match status" value="1"/>
</dbReference>
<evidence type="ECO:0000256" key="3">
    <source>
        <dbReference type="ARBA" id="ARBA00022691"/>
    </source>
</evidence>
<keyword evidence="3 6" id="KW-0949">S-adenosyl-L-methionine</keyword>
<protein>
    <submittedName>
        <fullName evidence="10">Probable protein arginine N-methyltransferase 3</fullName>
    </submittedName>
</protein>
<organism evidence="9 10">
    <name type="scientific">Cyclospora cayetanensis</name>
    <dbReference type="NCBI Taxonomy" id="88456"/>
    <lineage>
        <taxon>Eukaryota</taxon>
        <taxon>Sar</taxon>
        <taxon>Alveolata</taxon>
        <taxon>Apicomplexa</taxon>
        <taxon>Conoidasida</taxon>
        <taxon>Coccidia</taxon>
        <taxon>Eucoccidiorida</taxon>
        <taxon>Eimeriorina</taxon>
        <taxon>Eimeriidae</taxon>
        <taxon>Cyclospora</taxon>
    </lineage>
</organism>
<dbReference type="OrthoDB" id="7848332at2759"/>
<dbReference type="GeneID" id="34617331"/>
<reference evidence="10" key="1">
    <citation type="submission" date="2025-08" db="UniProtKB">
        <authorList>
            <consortium name="RefSeq"/>
        </authorList>
    </citation>
    <scope>IDENTIFICATION</scope>
</reference>
<evidence type="ECO:0000256" key="4">
    <source>
        <dbReference type="ARBA" id="ARBA00047384"/>
    </source>
</evidence>
<dbReference type="PROSITE" id="PS51678">
    <property type="entry name" value="SAM_MT_PRMT"/>
    <property type="match status" value="1"/>
</dbReference>
<feature type="non-terminal residue" evidence="10">
    <location>
        <position position="1"/>
    </location>
</feature>
<dbReference type="GO" id="GO:0042054">
    <property type="term" value="F:histone methyltransferase activity"/>
    <property type="evidence" value="ECO:0007669"/>
    <property type="project" value="TreeGrafter"/>
</dbReference>
<dbReference type="GO" id="GO:0035241">
    <property type="term" value="F:protein-arginine omega-N monomethyltransferase activity"/>
    <property type="evidence" value="ECO:0007669"/>
    <property type="project" value="TreeGrafter"/>
</dbReference>
<dbReference type="GO" id="GO:0035242">
    <property type="term" value="F:protein-arginine omega-N asymmetric methyltransferase activity"/>
    <property type="evidence" value="ECO:0007669"/>
    <property type="project" value="UniProtKB-EC"/>
</dbReference>
<dbReference type="InterPro" id="IPR025799">
    <property type="entry name" value="Arg_MeTrfase"/>
</dbReference>
<comment type="catalytic activity">
    <reaction evidence="4">
        <text>L-arginyl-[protein] + 2 S-adenosyl-L-methionine = N(omega),N(omega)-dimethyl-L-arginyl-[protein] + 2 S-adenosyl-L-homocysteine + 2 H(+)</text>
        <dbReference type="Rhea" id="RHEA:48096"/>
        <dbReference type="Rhea" id="RHEA-COMP:10532"/>
        <dbReference type="Rhea" id="RHEA-COMP:11991"/>
        <dbReference type="ChEBI" id="CHEBI:15378"/>
        <dbReference type="ChEBI" id="CHEBI:29965"/>
        <dbReference type="ChEBI" id="CHEBI:57856"/>
        <dbReference type="ChEBI" id="CHEBI:59789"/>
        <dbReference type="ChEBI" id="CHEBI:61897"/>
        <dbReference type="EC" id="2.1.1.319"/>
    </reaction>
    <physiologicalReaction direction="left-to-right" evidence="4">
        <dbReference type="Rhea" id="RHEA:48097"/>
    </physiologicalReaction>
</comment>
<keyword evidence="9" id="KW-1185">Reference proteome</keyword>
<dbReference type="InterPro" id="IPR055135">
    <property type="entry name" value="PRMT_dom"/>
</dbReference>
<evidence type="ECO:0000256" key="7">
    <source>
        <dbReference type="SAM" id="MobiDB-lite"/>
    </source>
</evidence>
<feature type="domain" description="Protein arginine N-methyltransferase" evidence="8">
    <location>
        <begin position="516"/>
        <end position="649"/>
    </location>
</feature>
<sequence>STPAEIASEASVSAGAAAAAAATATAAAGASGAQSACSQQQQREAAKWQAARHRQQPSEQAGSSDSDCYSRSSRSSSDDEASSVCTLEDDESQEESPPARCLLCPFLCSGNACSRHDSVARTPAALVLQHMREAHGLDLAAKERWLAADVKQQLPPLNPYTRIALVTFLRQQQQQQDYQAAVEALHKLTPTSALFSCPEELLTAADSEDPLLWDGGNCSSEEEDDDAAAADAAVCASPGGPTAAAGGGRCSFSPPVMPHNTDVYERLLQHRMAEAAGNADAVANSTSVSAKEQCLVAATTTLKREEGEEGLDAGREVETPEDKSYFSGYGELSIHREMISDAARTGAYRDFLLKEAEAIRGKVVLDVGCGSGVLSLFAAQAGARRVIALDASGPIVSVARRIVTTNGFSKTIQVLHAKVEAVDLYWRDTTATEVCAVPTGSEAPQGALPFSCDVLVSEWMGYCLLFECMLFSVLHARDKYLTPGGLLVPNKALLGVCTADFRNEQQERRGPFATPVYGLDLSALLAPDSHLFGQLEVQLVEEQQLNQQNRQQEQPICVIDLNSVTKEELRALRCPINIALPPPPQVCTSLVLYFDCFFEAIQLKNGPSVLSFATAANTGGKPVAGSVVLSTSPLAKPTHWKQTVLHLLDREGNAWSFTAHPDYGSLKGFLSINPDPNPLSRRSIVVTLELETPGTKGGNEQIMQEPRKLENGIWKGNTGCLASKVGASGKRSPSARYGEVRGDTEDRTAARDT</sequence>
<dbReference type="Pfam" id="PF22528">
    <property type="entry name" value="PRMT_C"/>
    <property type="match status" value="1"/>
</dbReference>
<dbReference type="InterPro" id="IPR029063">
    <property type="entry name" value="SAM-dependent_MTases_sf"/>
</dbReference>
<dbReference type="Gene3D" id="2.70.160.11">
    <property type="entry name" value="Hnrnp arginine n-methyltransferase1"/>
    <property type="match status" value="1"/>
</dbReference>
<dbReference type="FunFam" id="3.40.50.150:FF:000016">
    <property type="entry name" value="Protein arginine N-methyltransferase 6"/>
    <property type="match status" value="1"/>
</dbReference>
<evidence type="ECO:0000256" key="1">
    <source>
        <dbReference type="ARBA" id="ARBA00022603"/>
    </source>
</evidence>
<keyword evidence="1 6" id="KW-0489">Methyltransferase</keyword>
<evidence type="ECO:0000256" key="2">
    <source>
        <dbReference type="ARBA" id="ARBA00022679"/>
    </source>
</evidence>
<proteinExistence type="predicted"/>
<evidence type="ECO:0000313" key="9">
    <source>
        <dbReference type="Proteomes" id="UP000515125"/>
    </source>
</evidence>
<name>A0A6P6RR57_9EIME</name>
<feature type="compositionally biased region" description="Basic and acidic residues" evidence="7">
    <location>
        <begin position="738"/>
        <end position="753"/>
    </location>
</feature>
<dbReference type="PANTHER" id="PTHR11006:SF122">
    <property type="entry name" value="ARGININE METHYLTRANSFERASE 8"/>
    <property type="match status" value="1"/>
</dbReference>
<evidence type="ECO:0000256" key="6">
    <source>
        <dbReference type="PROSITE-ProRule" id="PRU01015"/>
    </source>
</evidence>
<feature type="region of interest" description="Disordered" evidence="7">
    <location>
        <begin position="723"/>
        <end position="753"/>
    </location>
</feature>
<gene>
    <name evidence="10" type="primary">LOC34617331</name>
</gene>
<dbReference type="Proteomes" id="UP000515125">
    <property type="component" value="Unplaced"/>
</dbReference>
<feature type="compositionally biased region" description="Low complexity" evidence="7">
    <location>
        <begin position="1"/>
        <end position="43"/>
    </location>
</feature>
<accession>A0A6P6RR57</accession>